<reference evidence="2" key="2">
    <citation type="submission" date="2020-12" db="EMBL/GenBank/DDBJ databases">
        <title>New Spironucleus salmonicida genome in near-complete chromosomes.</title>
        <authorList>
            <person name="Xu F."/>
            <person name="Kurt Z."/>
            <person name="Jimenez-Gonzalez A."/>
            <person name="Astvaldsson A."/>
            <person name="Andersson J.O."/>
            <person name="Svard S.G."/>
        </authorList>
    </citation>
    <scope>NUCLEOTIDE SEQUENCE</scope>
    <source>
        <strain evidence="2">ATCC 50377</strain>
    </source>
</reference>
<evidence type="ECO:0000313" key="1">
    <source>
        <dbReference type="EMBL" id="EST48644.1"/>
    </source>
</evidence>
<dbReference type="EMBL" id="AUWU02000004">
    <property type="protein sequence ID" value="KAH0573726.1"/>
    <property type="molecule type" value="Genomic_DNA"/>
</dbReference>
<dbReference type="AlphaFoldDB" id="V6M5K5"/>
<reference evidence="1 2" key="1">
    <citation type="journal article" date="2014" name="PLoS Genet.">
        <title>The Genome of Spironucleus salmonicida Highlights a Fish Pathogen Adapted to Fluctuating Environments.</title>
        <authorList>
            <person name="Xu F."/>
            <person name="Jerlstrom-Hultqvist J."/>
            <person name="Einarsson E."/>
            <person name="Astvaldsson A."/>
            <person name="Svard S.G."/>
            <person name="Andersson J.O."/>
        </authorList>
    </citation>
    <scope>NUCLEOTIDE SEQUENCE</scope>
    <source>
        <strain evidence="2">ATCC 50377</strain>
    </source>
</reference>
<name>V6M5K5_9EUKA</name>
<accession>V6M5K5</accession>
<evidence type="ECO:0000313" key="2">
    <source>
        <dbReference type="EMBL" id="KAH0573726.1"/>
    </source>
</evidence>
<sequence>MPSQLERFQLQQLRQKKTADKNRILEAVVFEQNNFQQKPYQLQELARPEKNRLVRSNQQQIRENQPYLQSGIYFSFQSSQMTQSQPLFRRQSINLTDQIGVTTKSKQKPVNYSYTQISVAQFKQEFDKIARQEALMAKSNYFQTVLHQSRSMSRK</sequence>
<organism evidence="1">
    <name type="scientific">Spironucleus salmonicida</name>
    <dbReference type="NCBI Taxonomy" id="348837"/>
    <lineage>
        <taxon>Eukaryota</taxon>
        <taxon>Metamonada</taxon>
        <taxon>Diplomonadida</taxon>
        <taxon>Hexamitidae</taxon>
        <taxon>Hexamitinae</taxon>
        <taxon>Spironucleus</taxon>
    </lineage>
</organism>
<dbReference type="EMBL" id="KI545981">
    <property type="protein sequence ID" value="EST48644.1"/>
    <property type="molecule type" value="Genomic_DNA"/>
</dbReference>
<dbReference type="VEuPathDB" id="GiardiaDB:SS50377_23661"/>
<dbReference type="Proteomes" id="UP000018208">
    <property type="component" value="Unassembled WGS sequence"/>
</dbReference>
<evidence type="ECO:0000313" key="3">
    <source>
        <dbReference type="Proteomes" id="UP000018208"/>
    </source>
</evidence>
<protein>
    <submittedName>
        <fullName evidence="1">Uncharacterized protein</fullName>
    </submittedName>
</protein>
<proteinExistence type="predicted"/>
<gene>
    <name evidence="1" type="ORF">SS50377_11257</name>
    <name evidence="2" type="ORF">SS50377_23661</name>
</gene>
<keyword evidence="3" id="KW-1185">Reference proteome</keyword>